<proteinExistence type="predicted"/>
<accession>A0A9X2TBE9</accession>
<comment type="caution">
    <text evidence="2">The sequence shown here is derived from an EMBL/GenBank/DDBJ whole genome shotgun (WGS) entry which is preliminary data.</text>
</comment>
<feature type="region of interest" description="Disordered" evidence="1">
    <location>
        <begin position="1"/>
        <end position="26"/>
    </location>
</feature>
<dbReference type="Proteomes" id="UP001155027">
    <property type="component" value="Unassembled WGS sequence"/>
</dbReference>
<reference evidence="2" key="1">
    <citation type="submission" date="2022-08" db="EMBL/GenBank/DDBJ databases">
        <title>Genomic Encyclopedia of Type Strains, Phase V (KMG-V): Genome sequencing to study the core and pangenomes of soil and plant-associated prokaryotes.</title>
        <authorList>
            <person name="Whitman W."/>
        </authorList>
    </citation>
    <scope>NUCLEOTIDE SEQUENCE</scope>
    <source>
        <strain evidence="2">0</strain>
    </source>
</reference>
<dbReference type="RefSeq" id="WP_259079760.1">
    <property type="nucleotide sequence ID" value="NZ_JANUAU010000003.1"/>
</dbReference>
<protein>
    <submittedName>
        <fullName evidence="2">Uncharacterized protein</fullName>
    </submittedName>
</protein>
<dbReference type="EMBL" id="JANUAU010000003">
    <property type="protein sequence ID" value="MCS3677250.1"/>
    <property type="molecule type" value="Genomic_DNA"/>
</dbReference>
<feature type="compositionally biased region" description="Basic and acidic residues" evidence="1">
    <location>
        <begin position="323"/>
        <end position="349"/>
    </location>
</feature>
<sequence>MTDASAITEAPTSSDGADRTQSASTDARDDVDDFFQDFDHYALKHLDASDLALVRQATRLLKERADTEISQSAYRDRLNNFRTEHPDFYGNFFGDPFYATYDLRYTRLAELRQRINTFINPQNSIRNTASFYCNPLTYDPAFNGRCRGFTFAASDFFLLPSGPGFGQQDLPSAQGHDRILTTRRDIGLYPRSVDPGPRQPDTSRTPDTPRPTPGHFEGERASANAQVTKTLSSARAAQDRSSDRSVSQIDVPDDVHHSMREVASSLEQKETILRIRREIDRRRERGRLSVRERARVAQRIAEANGRDELTRSISQIQGTRAGLVDRRRPERRNRSGLERRTRRPTDNRARASRTSRAAQRRSTDSESSSSSRQRSRSSENSSGDRQSRGKGDSGS</sequence>
<evidence type="ECO:0000313" key="2">
    <source>
        <dbReference type="EMBL" id="MCS3677250.1"/>
    </source>
</evidence>
<gene>
    <name evidence="2" type="ORF">GGP71_001166</name>
</gene>
<feature type="region of interest" description="Disordered" evidence="1">
    <location>
        <begin position="183"/>
        <end position="255"/>
    </location>
</feature>
<name>A0A9X2TBE9_9BACT</name>
<dbReference type="AlphaFoldDB" id="A0A9X2TBE9"/>
<feature type="compositionally biased region" description="Polar residues" evidence="1">
    <location>
        <begin position="10"/>
        <end position="25"/>
    </location>
</feature>
<evidence type="ECO:0000313" key="3">
    <source>
        <dbReference type="Proteomes" id="UP001155027"/>
    </source>
</evidence>
<organism evidence="2 3">
    <name type="scientific">Salinibacter ruber</name>
    <dbReference type="NCBI Taxonomy" id="146919"/>
    <lineage>
        <taxon>Bacteria</taxon>
        <taxon>Pseudomonadati</taxon>
        <taxon>Rhodothermota</taxon>
        <taxon>Rhodothermia</taxon>
        <taxon>Rhodothermales</taxon>
        <taxon>Salinibacteraceae</taxon>
        <taxon>Salinibacter</taxon>
    </lineage>
</organism>
<feature type="compositionally biased region" description="Low complexity" evidence="1">
    <location>
        <begin position="365"/>
        <end position="384"/>
    </location>
</feature>
<feature type="region of interest" description="Disordered" evidence="1">
    <location>
        <begin position="311"/>
        <end position="395"/>
    </location>
</feature>
<evidence type="ECO:0000256" key="1">
    <source>
        <dbReference type="SAM" id="MobiDB-lite"/>
    </source>
</evidence>
<feature type="compositionally biased region" description="Basic and acidic residues" evidence="1">
    <location>
        <begin position="385"/>
        <end position="395"/>
    </location>
</feature>